<comment type="caution">
    <text evidence="4">The sequence shown here is derived from an EMBL/GenBank/DDBJ whole genome shotgun (WGS) entry which is preliminary data.</text>
</comment>
<evidence type="ECO:0000256" key="3">
    <source>
        <dbReference type="PROSITE-ProRule" id="PRU00497"/>
    </source>
</evidence>
<keyword evidence="5" id="KW-1185">Reference proteome</keyword>
<proteinExistence type="predicted"/>
<dbReference type="InterPro" id="IPR050468">
    <property type="entry name" value="Cuticle_Struct_Prot"/>
</dbReference>
<organism evidence="4 5">
    <name type="scientific">Caerostris darwini</name>
    <dbReference type="NCBI Taxonomy" id="1538125"/>
    <lineage>
        <taxon>Eukaryota</taxon>
        <taxon>Metazoa</taxon>
        <taxon>Ecdysozoa</taxon>
        <taxon>Arthropoda</taxon>
        <taxon>Chelicerata</taxon>
        <taxon>Arachnida</taxon>
        <taxon>Araneae</taxon>
        <taxon>Araneomorphae</taxon>
        <taxon>Entelegynae</taxon>
        <taxon>Araneoidea</taxon>
        <taxon>Araneidae</taxon>
        <taxon>Caerostris</taxon>
    </lineage>
</organism>
<comment type="function">
    <text evidence="1">Component of the rigid cuticle of the spider.</text>
</comment>
<protein>
    <submittedName>
        <fullName evidence="4">Uncharacterized protein</fullName>
    </submittedName>
</protein>
<dbReference type="GO" id="GO:0062129">
    <property type="term" value="C:chitin-based extracellular matrix"/>
    <property type="evidence" value="ECO:0007669"/>
    <property type="project" value="TreeGrafter"/>
</dbReference>
<evidence type="ECO:0000256" key="2">
    <source>
        <dbReference type="ARBA" id="ARBA00022460"/>
    </source>
</evidence>
<sequence length="249" mass="28189">MNAQNRFLFWVIVKGPLSQSEPRMDYKRFPSAAIQGSLKLYKETEEGEKKHFRFEWELRTGIVLGNKFVVDINMDIQILLLIAIVSSSAAEMLRLESVDSGPPQPYNFGYEVHDNHGDQWRSEVSDGFGHVHGSYGFVDSDGMRREVKYVADNGGFRAHIKTNEPGMDMPNPADVVVLADPPSDYDASVYGLERIPPRHPAQVRSNSVENPRRKFYKQHKFTAPAPPPIYVVDGHVQSPWFPMDTVANV</sequence>
<evidence type="ECO:0000256" key="1">
    <source>
        <dbReference type="ARBA" id="ARBA00002980"/>
    </source>
</evidence>
<keyword evidence="2 3" id="KW-0193">Cuticle</keyword>
<dbReference type="PROSITE" id="PS51155">
    <property type="entry name" value="CHIT_BIND_RR_2"/>
    <property type="match status" value="1"/>
</dbReference>
<dbReference type="InterPro" id="IPR031311">
    <property type="entry name" value="CHIT_BIND_RR_consensus"/>
</dbReference>
<dbReference type="GO" id="GO:0008010">
    <property type="term" value="F:structural constituent of chitin-based larval cuticle"/>
    <property type="evidence" value="ECO:0007669"/>
    <property type="project" value="TreeGrafter"/>
</dbReference>
<dbReference type="PANTHER" id="PTHR10380">
    <property type="entry name" value="CUTICLE PROTEIN"/>
    <property type="match status" value="1"/>
</dbReference>
<evidence type="ECO:0000313" key="5">
    <source>
        <dbReference type="Proteomes" id="UP001054837"/>
    </source>
</evidence>
<name>A0AAV4SET5_9ARAC</name>
<dbReference type="PROSITE" id="PS00233">
    <property type="entry name" value="CHIT_BIND_RR_1"/>
    <property type="match status" value="1"/>
</dbReference>
<dbReference type="Proteomes" id="UP001054837">
    <property type="component" value="Unassembled WGS sequence"/>
</dbReference>
<dbReference type="EMBL" id="BPLQ01007619">
    <property type="protein sequence ID" value="GIY31211.1"/>
    <property type="molecule type" value="Genomic_DNA"/>
</dbReference>
<dbReference type="Pfam" id="PF00379">
    <property type="entry name" value="Chitin_bind_4"/>
    <property type="match status" value="1"/>
</dbReference>
<evidence type="ECO:0000313" key="4">
    <source>
        <dbReference type="EMBL" id="GIY31211.1"/>
    </source>
</evidence>
<accession>A0AAV4SET5</accession>
<dbReference type="InterPro" id="IPR000618">
    <property type="entry name" value="Insect_cuticle"/>
</dbReference>
<dbReference type="AlphaFoldDB" id="A0AAV4SET5"/>
<reference evidence="4 5" key="1">
    <citation type="submission" date="2021-06" db="EMBL/GenBank/DDBJ databases">
        <title>Caerostris darwini draft genome.</title>
        <authorList>
            <person name="Kono N."/>
            <person name="Arakawa K."/>
        </authorList>
    </citation>
    <scope>NUCLEOTIDE SEQUENCE [LARGE SCALE GENOMIC DNA]</scope>
</reference>
<dbReference type="PRINTS" id="PR00947">
    <property type="entry name" value="CUTICLE"/>
</dbReference>
<gene>
    <name evidence="4" type="primary">AVEN_105234_1</name>
    <name evidence="4" type="ORF">CDAR_80901</name>
</gene>